<comment type="subcellular location">
    <subcellularLocation>
        <location evidence="1">Cell membrane</location>
        <topology evidence="1">Multi-pass membrane protein</topology>
    </subcellularLocation>
</comment>
<evidence type="ECO:0000256" key="10">
    <source>
        <dbReference type="ARBA" id="ARBA00023209"/>
    </source>
</evidence>
<evidence type="ECO:0000256" key="3">
    <source>
        <dbReference type="ARBA" id="ARBA00022516"/>
    </source>
</evidence>
<dbReference type="PANTHER" id="PTHR21248:SF22">
    <property type="entry name" value="PHOSPHOLIPASE D"/>
    <property type="match status" value="1"/>
</dbReference>
<keyword evidence="5 12" id="KW-0812">Transmembrane</keyword>
<sequence>MLEASLFNQIFTVTFDILFVLAVIGTALVVVLDNRNPVKTLAWVLVLCFLPVVGLVFYYFFGRSNRKEKLIGKKGYTRLTRRPMEEFQAQKAFHCPDEQHQLMRFFRQVNQALPFEGNRVEVYTEGSSMLLALMQAIAQARHHIHLQFYIFEDDPAGRLLRDLLIDKAHQGVEVRLLYDDVGCWKVPHAFFDEMRGAGIEARSFLKVRFPVFTSKVNYRNHRKIVVVDGRVAFTGGMNIALRYLKGLPWGTWRDTHIRVEGKAVYGLQTAFLADWYVVDHTLITSARYFPEIESCGHSLMQIVTSDPVGEWRDIMQGLLVAISSARKYFYIQTPYLLPTEPILWALKTAALAGVDVRIMIPARADTRLTHLGSLSYLEEMMQAGVKIYFYEKGFLHSKLMVSDDTLSTVGSTNMDFRSFEHNFEVNAFMYDEAMARQLKEVFLKDQKDALLLQHKLWIKRPWYQKAEESMVRLLAPLL</sequence>
<feature type="domain" description="PLD phosphodiesterase" evidence="13">
    <location>
        <begin position="216"/>
        <end position="243"/>
    </location>
</feature>
<organism evidence="14">
    <name type="scientific">gut metagenome</name>
    <dbReference type="NCBI Taxonomy" id="749906"/>
    <lineage>
        <taxon>unclassified sequences</taxon>
        <taxon>metagenomes</taxon>
        <taxon>organismal metagenomes</taxon>
    </lineage>
</organism>
<name>J9GYH9_9ZZZZ</name>
<evidence type="ECO:0000256" key="11">
    <source>
        <dbReference type="ARBA" id="ARBA00023264"/>
    </source>
</evidence>
<dbReference type="GO" id="GO:0005886">
    <property type="term" value="C:plasma membrane"/>
    <property type="evidence" value="ECO:0007669"/>
    <property type="project" value="UniProtKB-SubCell"/>
</dbReference>
<evidence type="ECO:0000256" key="12">
    <source>
        <dbReference type="SAM" id="Phobius"/>
    </source>
</evidence>
<feature type="domain" description="PLD phosphodiesterase" evidence="13">
    <location>
        <begin position="391"/>
        <end position="418"/>
    </location>
</feature>
<dbReference type="SUPFAM" id="SSF56024">
    <property type="entry name" value="Phospholipase D/nuclease"/>
    <property type="match status" value="2"/>
</dbReference>
<evidence type="ECO:0000256" key="9">
    <source>
        <dbReference type="ARBA" id="ARBA00023136"/>
    </source>
</evidence>
<keyword evidence="4" id="KW-0808">Transferase</keyword>
<evidence type="ECO:0000256" key="8">
    <source>
        <dbReference type="ARBA" id="ARBA00023098"/>
    </source>
</evidence>
<dbReference type="HAMAP" id="MF_01916">
    <property type="entry name" value="Cardiolipin_synth_Cls"/>
    <property type="match status" value="1"/>
</dbReference>
<evidence type="ECO:0000256" key="5">
    <source>
        <dbReference type="ARBA" id="ARBA00022692"/>
    </source>
</evidence>
<dbReference type="InterPro" id="IPR030874">
    <property type="entry name" value="Cardiolipin_synth_Firmi"/>
</dbReference>
<feature type="transmembrane region" description="Helical" evidence="12">
    <location>
        <begin position="41"/>
        <end position="61"/>
    </location>
</feature>
<protein>
    <submittedName>
        <fullName evidence="14">Cardiolipin synthetase 2</fullName>
    </submittedName>
</protein>
<reference evidence="14" key="1">
    <citation type="journal article" date="2012" name="PLoS ONE">
        <title>Gene sets for utilization of primary and secondary nutrition supplies in the distal gut of endangered iberian lynx.</title>
        <authorList>
            <person name="Alcaide M."/>
            <person name="Messina E."/>
            <person name="Richter M."/>
            <person name="Bargiela R."/>
            <person name="Peplies J."/>
            <person name="Huws S.A."/>
            <person name="Newbold C.J."/>
            <person name="Golyshin P.N."/>
            <person name="Simon M.A."/>
            <person name="Lopez G."/>
            <person name="Yakimov M.M."/>
            <person name="Ferrer M."/>
        </authorList>
    </citation>
    <scope>NUCLEOTIDE SEQUENCE</scope>
</reference>
<dbReference type="CDD" id="cd09110">
    <property type="entry name" value="PLDc_CLS_1"/>
    <property type="match status" value="1"/>
</dbReference>
<proteinExistence type="inferred from homology"/>
<dbReference type="SMART" id="SM00155">
    <property type="entry name" value="PLDc"/>
    <property type="match status" value="2"/>
</dbReference>
<dbReference type="NCBIfam" id="TIGR04265">
    <property type="entry name" value="bac_cardiolipin"/>
    <property type="match status" value="1"/>
</dbReference>
<dbReference type="PROSITE" id="PS50035">
    <property type="entry name" value="PLD"/>
    <property type="match status" value="2"/>
</dbReference>
<dbReference type="InterPro" id="IPR022924">
    <property type="entry name" value="Cardiolipin_synthase"/>
</dbReference>
<accession>J9GYH9</accession>
<evidence type="ECO:0000256" key="2">
    <source>
        <dbReference type="ARBA" id="ARBA00022475"/>
    </source>
</evidence>
<dbReference type="Pfam" id="PF13091">
    <property type="entry name" value="PLDc_2"/>
    <property type="match status" value="2"/>
</dbReference>
<dbReference type="GO" id="GO:0008808">
    <property type="term" value="F:cardiolipin synthase activity"/>
    <property type="evidence" value="ECO:0007669"/>
    <property type="project" value="InterPro"/>
</dbReference>
<keyword evidence="11" id="KW-1208">Phospholipid metabolism</keyword>
<evidence type="ECO:0000256" key="6">
    <source>
        <dbReference type="ARBA" id="ARBA00022737"/>
    </source>
</evidence>
<dbReference type="CDD" id="cd09112">
    <property type="entry name" value="PLDc_CLS_2"/>
    <property type="match status" value="1"/>
</dbReference>
<evidence type="ECO:0000256" key="1">
    <source>
        <dbReference type="ARBA" id="ARBA00004651"/>
    </source>
</evidence>
<keyword evidence="7 12" id="KW-1133">Transmembrane helix</keyword>
<feature type="transmembrane region" description="Helical" evidence="12">
    <location>
        <begin position="6"/>
        <end position="32"/>
    </location>
</feature>
<dbReference type="Gene3D" id="3.30.870.10">
    <property type="entry name" value="Endonuclease Chain A"/>
    <property type="match status" value="2"/>
</dbReference>
<dbReference type="AlphaFoldDB" id="J9GYH9"/>
<evidence type="ECO:0000259" key="13">
    <source>
        <dbReference type="PROSITE" id="PS50035"/>
    </source>
</evidence>
<dbReference type="GO" id="GO:0032049">
    <property type="term" value="P:cardiolipin biosynthetic process"/>
    <property type="evidence" value="ECO:0007669"/>
    <property type="project" value="InterPro"/>
</dbReference>
<keyword evidence="9 12" id="KW-0472">Membrane</keyword>
<keyword evidence="8" id="KW-0443">Lipid metabolism</keyword>
<dbReference type="EMBL" id="AMCI01000663">
    <property type="protein sequence ID" value="EJX08253.1"/>
    <property type="molecule type" value="Genomic_DNA"/>
</dbReference>
<gene>
    <name evidence="14" type="ORF">EVA_03615</name>
</gene>
<dbReference type="InterPro" id="IPR027379">
    <property type="entry name" value="CLS_N"/>
</dbReference>
<comment type="caution">
    <text evidence="14">The sequence shown here is derived from an EMBL/GenBank/DDBJ whole genome shotgun (WGS) entry which is preliminary data.</text>
</comment>
<keyword evidence="6" id="KW-0677">Repeat</keyword>
<keyword evidence="2" id="KW-1003">Cell membrane</keyword>
<evidence type="ECO:0000256" key="7">
    <source>
        <dbReference type="ARBA" id="ARBA00022989"/>
    </source>
</evidence>
<evidence type="ECO:0000313" key="14">
    <source>
        <dbReference type="EMBL" id="EJX08253.1"/>
    </source>
</evidence>
<keyword evidence="10" id="KW-0594">Phospholipid biosynthesis</keyword>
<dbReference type="PANTHER" id="PTHR21248">
    <property type="entry name" value="CARDIOLIPIN SYNTHASE"/>
    <property type="match status" value="1"/>
</dbReference>
<keyword evidence="3" id="KW-0444">Lipid biosynthesis</keyword>
<dbReference type="InterPro" id="IPR025202">
    <property type="entry name" value="PLD-like_dom"/>
</dbReference>
<dbReference type="Pfam" id="PF13396">
    <property type="entry name" value="PLDc_N"/>
    <property type="match status" value="1"/>
</dbReference>
<evidence type="ECO:0000256" key="4">
    <source>
        <dbReference type="ARBA" id="ARBA00022679"/>
    </source>
</evidence>
<dbReference type="InterPro" id="IPR001736">
    <property type="entry name" value="PLipase_D/transphosphatidylase"/>
</dbReference>